<proteinExistence type="predicted"/>
<evidence type="ECO:0000313" key="2">
    <source>
        <dbReference type="Proteomes" id="UP000237846"/>
    </source>
</evidence>
<dbReference type="EMBL" id="PVZC01000006">
    <property type="protein sequence ID" value="PRX97351.1"/>
    <property type="molecule type" value="Genomic_DNA"/>
</dbReference>
<keyword evidence="2" id="KW-1185">Reference proteome</keyword>
<sequence>MGLFRRKAAPPDPDIAALIVDRTWQDPALDAGVDAVAEGHLAAGVALLRETRADPELRVLRTEALADAAVGGSERIAALISEHLPDDEVADLLLWLGRTLISEAWSIRGSGYASTVGAERFKLFHTTLHKAHQPLLAATELRPDDPAPWAALQTMAMGLGVPREQFDLVWQEITRRSPHLYPAHWVRLQILAEKWHGSHDEMFAFARETVRSAPSGHPVTAMLPLAHEEYVLRRKGAIADEGGGAVATVKFLATYYTEAVRSELRGASDRWCAAEPPPHPRAIEAHHLFGAALASAGDREAARWHLGRIGDRVHGLPWGYRGNDPVKQFLKTARRVGAR</sequence>
<evidence type="ECO:0008006" key="3">
    <source>
        <dbReference type="Google" id="ProtNLM"/>
    </source>
</evidence>
<name>A0A2T0Q0N0_9ACTN</name>
<organism evidence="1 2">
    <name type="scientific">Allonocardiopsis opalescens</name>
    <dbReference type="NCBI Taxonomy" id="1144618"/>
    <lineage>
        <taxon>Bacteria</taxon>
        <taxon>Bacillati</taxon>
        <taxon>Actinomycetota</taxon>
        <taxon>Actinomycetes</taxon>
        <taxon>Streptosporangiales</taxon>
        <taxon>Allonocardiopsis</taxon>
    </lineage>
</organism>
<comment type="caution">
    <text evidence="1">The sequence shown here is derived from an EMBL/GenBank/DDBJ whole genome shotgun (WGS) entry which is preliminary data.</text>
</comment>
<accession>A0A2T0Q0N0</accession>
<dbReference type="OrthoDB" id="7171245at2"/>
<evidence type="ECO:0000313" key="1">
    <source>
        <dbReference type="EMBL" id="PRX97351.1"/>
    </source>
</evidence>
<reference evidence="1 2" key="1">
    <citation type="submission" date="2018-03" db="EMBL/GenBank/DDBJ databases">
        <title>Genomic Encyclopedia of Archaeal and Bacterial Type Strains, Phase II (KMG-II): from individual species to whole genera.</title>
        <authorList>
            <person name="Goeker M."/>
        </authorList>
    </citation>
    <scope>NUCLEOTIDE SEQUENCE [LARGE SCALE GENOMIC DNA]</scope>
    <source>
        <strain evidence="1 2">DSM 45601</strain>
    </source>
</reference>
<dbReference type="Proteomes" id="UP000237846">
    <property type="component" value="Unassembled WGS sequence"/>
</dbReference>
<dbReference type="AlphaFoldDB" id="A0A2T0Q0N0"/>
<dbReference type="RefSeq" id="WP_106249358.1">
    <property type="nucleotide sequence ID" value="NZ_PVZC01000006.1"/>
</dbReference>
<protein>
    <recommendedName>
        <fullName evidence="3">DUF4034 domain-containing protein</fullName>
    </recommendedName>
</protein>
<gene>
    <name evidence="1" type="ORF">CLV72_106388</name>
</gene>